<feature type="transmembrane region" description="Helical" evidence="6">
    <location>
        <begin position="32"/>
        <end position="51"/>
    </location>
</feature>
<dbReference type="EMBL" id="JAVIJF010000008">
    <property type="protein sequence ID" value="MDX8525480.1"/>
    <property type="molecule type" value="Genomic_DNA"/>
</dbReference>
<keyword evidence="3 6" id="KW-0812">Transmembrane</keyword>
<name>A0ABU4ZJE8_9HYPH</name>
<keyword evidence="9" id="KW-1185">Reference proteome</keyword>
<evidence type="ECO:0000256" key="4">
    <source>
        <dbReference type="ARBA" id="ARBA00022989"/>
    </source>
</evidence>
<feature type="transmembrane region" description="Helical" evidence="6">
    <location>
        <begin position="7"/>
        <end position="26"/>
    </location>
</feature>
<dbReference type="InterPro" id="IPR051401">
    <property type="entry name" value="GtrA_CellWall_Glycosyl"/>
</dbReference>
<dbReference type="Pfam" id="PF04138">
    <property type="entry name" value="GtrA_DPMS_TM"/>
    <property type="match status" value="1"/>
</dbReference>
<evidence type="ECO:0000256" key="3">
    <source>
        <dbReference type="ARBA" id="ARBA00022692"/>
    </source>
</evidence>
<evidence type="ECO:0000313" key="9">
    <source>
        <dbReference type="Proteomes" id="UP001276840"/>
    </source>
</evidence>
<proteinExistence type="inferred from homology"/>
<comment type="caution">
    <text evidence="8">The sequence shown here is derived from an EMBL/GenBank/DDBJ whole genome shotgun (WGS) entry which is preliminary data.</text>
</comment>
<evidence type="ECO:0000259" key="7">
    <source>
        <dbReference type="Pfam" id="PF04138"/>
    </source>
</evidence>
<organism evidence="8 9">
    <name type="scientific">Mesorhizobium montanum</name>
    <dbReference type="NCBI Taxonomy" id="3072323"/>
    <lineage>
        <taxon>Bacteria</taxon>
        <taxon>Pseudomonadati</taxon>
        <taxon>Pseudomonadota</taxon>
        <taxon>Alphaproteobacteria</taxon>
        <taxon>Hyphomicrobiales</taxon>
        <taxon>Phyllobacteriaceae</taxon>
        <taxon>Mesorhizobium</taxon>
    </lineage>
</organism>
<dbReference type="Proteomes" id="UP001276840">
    <property type="component" value="Unassembled WGS sequence"/>
</dbReference>
<dbReference type="RefSeq" id="WP_320233423.1">
    <property type="nucleotide sequence ID" value="NZ_JAVIJF010000008.1"/>
</dbReference>
<accession>A0ABU4ZJE8</accession>
<dbReference type="PANTHER" id="PTHR38459:SF1">
    <property type="entry name" value="PROPHAGE BACTOPRENOL-LINKED GLUCOSE TRANSLOCASE HOMOLOG"/>
    <property type="match status" value="1"/>
</dbReference>
<evidence type="ECO:0000256" key="1">
    <source>
        <dbReference type="ARBA" id="ARBA00004141"/>
    </source>
</evidence>
<feature type="transmembrane region" description="Helical" evidence="6">
    <location>
        <begin position="99"/>
        <end position="122"/>
    </location>
</feature>
<keyword evidence="5 6" id="KW-0472">Membrane</keyword>
<evidence type="ECO:0000313" key="8">
    <source>
        <dbReference type="EMBL" id="MDX8525480.1"/>
    </source>
</evidence>
<comment type="subcellular location">
    <subcellularLocation>
        <location evidence="1">Membrane</location>
        <topology evidence="1">Multi-pass membrane protein</topology>
    </subcellularLocation>
</comment>
<evidence type="ECO:0000256" key="2">
    <source>
        <dbReference type="ARBA" id="ARBA00009399"/>
    </source>
</evidence>
<dbReference type="PANTHER" id="PTHR38459">
    <property type="entry name" value="PROPHAGE BACTOPRENOL-LINKED GLUCOSE TRANSLOCASE HOMOLOG"/>
    <property type="match status" value="1"/>
</dbReference>
<comment type="similarity">
    <text evidence="2">Belongs to the GtrA family.</text>
</comment>
<keyword evidence="4 6" id="KW-1133">Transmembrane helix</keyword>
<feature type="domain" description="GtrA/DPMS transmembrane" evidence="7">
    <location>
        <begin position="6"/>
        <end position="122"/>
    </location>
</feature>
<evidence type="ECO:0000256" key="5">
    <source>
        <dbReference type="ARBA" id="ARBA00023136"/>
    </source>
</evidence>
<feature type="transmembrane region" description="Helical" evidence="6">
    <location>
        <begin position="71"/>
        <end position="93"/>
    </location>
</feature>
<dbReference type="InterPro" id="IPR007267">
    <property type="entry name" value="GtrA_DPMS_TM"/>
</dbReference>
<protein>
    <submittedName>
        <fullName evidence="8">GtrA family protein</fullName>
    </submittedName>
</protein>
<reference evidence="8 9" key="1">
    <citation type="submission" date="2023-08" db="EMBL/GenBank/DDBJ databases">
        <title>Implementing the SeqCode for naming new Mesorhizobium species isolated from Vachellia karroo root nodules.</title>
        <authorList>
            <person name="Van Lill M."/>
        </authorList>
    </citation>
    <scope>NUCLEOTIDE SEQUENCE [LARGE SCALE GENOMIC DNA]</scope>
    <source>
        <strain evidence="8 9">MSK 1335</strain>
    </source>
</reference>
<evidence type="ECO:0000256" key="6">
    <source>
        <dbReference type="SAM" id="Phobius"/>
    </source>
</evidence>
<gene>
    <name evidence="8" type="ORF">RFM68_13255</name>
</gene>
<sequence>MSRLARFALTGGIGFVADAAALWLLLSTTPLGALSARVLSIGFALCVTWQINRHLTFAPSSRGMAREGARYGGVGIATSIVNYLVYCALLFALPALPPLVALAVASIIAMTLSFLGYSRLVFDR</sequence>